<proteinExistence type="predicted"/>
<feature type="compositionally biased region" description="Basic residues" evidence="1">
    <location>
        <begin position="7"/>
        <end position="19"/>
    </location>
</feature>
<dbReference type="AlphaFoldDB" id="A0A810L247"/>
<dbReference type="EMBL" id="AP023354">
    <property type="protein sequence ID" value="BCJ29610.1"/>
    <property type="molecule type" value="Genomic_DNA"/>
</dbReference>
<organism evidence="2 3">
    <name type="scientific">Actinocatenispora sera</name>
    <dbReference type="NCBI Taxonomy" id="390989"/>
    <lineage>
        <taxon>Bacteria</taxon>
        <taxon>Bacillati</taxon>
        <taxon>Actinomycetota</taxon>
        <taxon>Actinomycetes</taxon>
        <taxon>Micromonosporales</taxon>
        <taxon>Micromonosporaceae</taxon>
        <taxon>Actinocatenispora</taxon>
    </lineage>
</organism>
<evidence type="ECO:0000256" key="1">
    <source>
        <dbReference type="SAM" id="MobiDB-lite"/>
    </source>
</evidence>
<evidence type="ECO:0000313" key="2">
    <source>
        <dbReference type="EMBL" id="BCJ29610.1"/>
    </source>
</evidence>
<dbReference type="Proteomes" id="UP000680750">
    <property type="component" value="Chromosome"/>
</dbReference>
<keyword evidence="3" id="KW-1185">Reference proteome</keyword>
<dbReference type="KEGG" id="aser:Asera_37180"/>
<name>A0A810L247_9ACTN</name>
<feature type="region of interest" description="Disordered" evidence="1">
    <location>
        <begin position="1"/>
        <end position="23"/>
    </location>
</feature>
<gene>
    <name evidence="2" type="ORF">Asera_37180</name>
</gene>
<accession>A0A810L247</accession>
<sequence length="71" mass="8029">MPAAPPLRHRHNRRDRGRSHVSAAGTVSLGQHIVLAAEILAGRRVGIRIEPTTLMMFDLDTRELLRNRPNR</sequence>
<reference evidence="2" key="1">
    <citation type="submission" date="2020-08" db="EMBL/GenBank/DDBJ databases">
        <title>Whole genome shotgun sequence of Actinocatenispora sera NBRC 101916.</title>
        <authorList>
            <person name="Komaki H."/>
            <person name="Tamura T."/>
        </authorList>
    </citation>
    <scope>NUCLEOTIDE SEQUENCE</scope>
    <source>
        <strain evidence="2">NBRC 101916</strain>
    </source>
</reference>
<protein>
    <submittedName>
        <fullName evidence="2">Uncharacterized protein</fullName>
    </submittedName>
</protein>
<evidence type="ECO:0000313" key="3">
    <source>
        <dbReference type="Proteomes" id="UP000680750"/>
    </source>
</evidence>